<comment type="caution">
    <text evidence="6">The sequence shown here is derived from an EMBL/GenBank/DDBJ whole genome shotgun (WGS) entry which is preliminary data.</text>
</comment>
<dbReference type="AlphaFoldDB" id="D4S0B5"/>
<dbReference type="PANTHER" id="PTHR47683">
    <property type="entry name" value="PSEUDOURIDINE SYNTHASE FAMILY PROTEIN-RELATED"/>
    <property type="match status" value="1"/>
</dbReference>
<dbReference type="Proteomes" id="UP000006238">
    <property type="component" value="Unassembled WGS sequence"/>
</dbReference>
<dbReference type="InterPro" id="IPR020103">
    <property type="entry name" value="PsdUridine_synth_cat_dom_sf"/>
</dbReference>
<dbReference type="InterPro" id="IPR036986">
    <property type="entry name" value="S4_RNA-bd_sf"/>
</dbReference>
<accession>D4S0B5</accession>
<evidence type="ECO:0000259" key="5">
    <source>
        <dbReference type="SMART" id="SM00363"/>
    </source>
</evidence>
<dbReference type="InterPro" id="IPR050343">
    <property type="entry name" value="RsuA_PseudoU_synthase"/>
</dbReference>
<evidence type="ECO:0000313" key="7">
    <source>
        <dbReference type="Proteomes" id="UP000006238"/>
    </source>
</evidence>
<dbReference type="PANTHER" id="PTHR47683:SF2">
    <property type="entry name" value="RNA-BINDING S4 DOMAIN-CONTAINING PROTEIN"/>
    <property type="match status" value="1"/>
</dbReference>
<dbReference type="GO" id="GO:0000455">
    <property type="term" value="P:enzyme-directed rRNA pseudouridine synthesis"/>
    <property type="evidence" value="ECO:0007669"/>
    <property type="project" value="UniProtKB-ARBA"/>
</dbReference>
<dbReference type="GO" id="GO:0120159">
    <property type="term" value="F:rRNA pseudouridine synthase activity"/>
    <property type="evidence" value="ECO:0007669"/>
    <property type="project" value="UniProtKB-ARBA"/>
</dbReference>
<dbReference type="HOGENOM" id="CLU_024979_1_2_9"/>
<dbReference type="InterPro" id="IPR042092">
    <property type="entry name" value="PsdUridine_s_RsuA/RluB/E/F_cat"/>
</dbReference>
<evidence type="ECO:0000256" key="4">
    <source>
        <dbReference type="RuleBase" id="RU003887"/>
    </source>
</evidence>
<dbReference type="SUPFAM" id="SSF55174">
    <property type="entry name" value="Alpha-L RNA-binding motif"/>
    <property type="match status" value="1"/>
</dbReference>
<feature type="domain" description="RNA-binding S4" evidence="5">
    <location>
        <begin position="4"/>
        <end position="60"/>
    </location>
</feature>
<name>D4S0B5_9FIRM</name>
<dbReference type="InterPro" id="IPR018496">
    <property type="entry name" value="PsdUridine_synth_RsuA/RluB_CS"/>
</dbReference>
<evidence type="ECO:0000256" key="1">
    <source>
        <dbReference type="ARBA" id="ARBA00008348"/>
    </source>
</evidence>
<comment type="similarity">
    <text evidence="1 4">Belongs to the pseudouridine synthase RsuA family.</text>
</comment>
<proteinExistence type="inferred from homology"/>
<dbReference type="Gene3D" id="3.30.70.1560">
    <property type="entry name" value="Alpha-L RNA-binding motif"/>
    <property type="match status" value="1"/>
</dbReference>
<evidence type="ECO:0000256" key="3">
    <source>
        <dbReference type="PROSITE-ProRule" id="PRU00182"/>
    </source>
</evidence>
<dbReference type="PROSITE" id="PS01149">
    <property type="entry name" value="PSI_RSU"/>
    <property type="match status" value="1"/>
</dbReference>
<dbReference type="InterPro" id="IPR002942">
    <property type="entry name" value="S4_RNA-bd"/>
</dbReference>
<dbReference type="PROSITE" id="PS50889">
    <property type="entry name" value="S4"/>
    <property type="match status" value="1"/>
</dbReference>
<gene>
    <name evidence="6" type="ORF">BUTYVIB_01532</name>
</gene>
<dbReference type="Pfam" id="PF01479">
    <property type="entry name" value="S4"/>
    <property type="match status" value="1"/>
</dbReference>
<dbReference type="EMBL" id="ABWN01000030">
    <property type="protein sequence ID" value="EFF68263.1"/>
    <property type="molecule type" value="Genomic_DNA"/>
</dbReference>
<dbReference type="InterPro" id="IPR006145">
    <property type="entry name" value="PsdUridine_synth_RsuA/RluA"/>
</dbReference>
<dbReference type="RefSeq" id="WP_005603178.1">
    <property type="nucleotide sequence ID" value="NZ_GG663524.1"/>
</dbReference>
<dbReference type="Gene3D" id="3.10.290.10">
    <property type="entry name" value="RNA-binding S4 domain"/>
    <property type="match status" value="1"/>
</dbReference>
<dbReference type="FunFam" id="3.10.290.10:FF:000003">
    <property type="entry name" value="Pseudouridine synthase"/>
    <property type="match status" value="1"/>
</dbReference>
<dbReference type="CDD" id="cd00165">
    <property type="entry name" value="S4"/>
    <property type="match status" value="1"/>
</dbReference>
<keyword evidence="7" id="KW-1185">Reference proteome</keyword>
<sequence>MEEIRINKYISKSGVCSRRAADKLINEGHVTINGVVAETGSKVTEKDIVRIDDDIINLIKDIKVYAFYKPVGYISSLSDEQGTGIASFLPQGMGLFPVGRLDKDSEGLMLITNDGNLMNEILNASNGHEKEYIVTTRQKFNNDFLVKMAKGVPITNRATGKKIITAPCKTEALEDNSFKITIIQGLNRQIRRMCGYFDIDVVSLKRVRIMNIMLGNMRPGELKELSQSELIKLRRMLEKV</sequence>
<dbReference type="GeneID" id="98918242"/>
<reference evidence="6 7" key="1">
    <citation type="submission" date="2010-02" db="EMBL/GenBank/DDBJ databases">
        <authorList>
            <person name="Weinstock G."/>
            <person name="Sodergren E."/>
            <person name="Clifton S."/>
            <person name="Fulton L."/>
            <person name="Fulton B."/>
            <person name="Courtney L."/>
            <person name="Fronick C."/>
            <person name="Harrison M."/>
            <person name="Strong C."/>
            <person name="Farmer C."/>
            <person name="Delahaunty K."/>
            <person name="Markovic C."/>
            <person name="Hall O."/>
            <person name="Minx P."/>
            <person name="Tomlinson C."/>
            <person name="Mitreva M."/>
            <person name="Nelson J."/>
            <person name="Hou S."/>
            <person name="Wollam A."/>
            <person name="Pepin K.H."/>
            <person name="Johnson M."/>
            <person name="Bhonagiri V."/>
            <person name="Zhang X."/>
            <person name="Suruliraj S."/>
            <person name="Warren W."/>
            <person name="Chinwalla A."/>
            <person name="Mardis E.R."/>
            <person name="Wilson R.K."/>
        </authorList>
    </citation>
    <scope>NUCLEOTIDE SEQUENCE [LARGE SCALE GENOMIC DNA]</scope>
    <source>
        <strain evidence="6 7">DSM 2876</strain>
    </source>
</reference>
<organism evidence="6 7">
    <name type="scientific">Eshraghiella crossota DSM 2876</name>
    <dbReference type="NCBI Taxonomy" id="511680"/>
    <lineage>
        <taxon>Bacteria</taxon>
        <taxon>Bacillati</taxon>
        <taxon>Bacillota</taxon>
        <taxon>Clostridia</taxon>
        <taxon>Lachnospirales</taxon>
        <taxon>Lachnospiraceae</taxon>
        <taxon>Eshraghiella</taxon>
    </lineage>
</organism>
<evidence type="ECO:0000313" key="6">
    <source>
        <dbReference type="EMBL" id="EFF68263.1"/>
    </source>
</evidence>
<keyword evidence="2 4" id="KW-0413">Isomerase</keyword>
<protein>
    <recommendedName>
        <fullName evidence="4">Pseudouridine synthase</fullName>
        <ecNumber evidence="4">5.4.99.-</ecNumber>
    </recommendedName>
</protein>
<dbReference type="EC" id="5.4.99.-" evidence="4"/>
<dbReference type="NCBIfam" id="TIGR00093">
    <property type="entry name" value="pseudouridine synthase"/>
    <property type="match status" value="1"/>
</dbReference>
<dbReference type="STRING" id="45851.BHV86_10100"/>
<dbReference type="eggNOG" id="COG1187">
    <property type="taxonomic scope" value="Bacteria"/>
</dbReference>
<dbReference type="GO" id="GO:0003723">
    <property type="term" value="F:RNA binding"/>
    <property type="evidence" value="ECO:0007669"/>
    <property type="project" value="UniProtKB-KW"/>
</dbReference>
<dbReference type="SUPFAM" id="SSF55120">
    <property type="entry name" value="Pseudouridine synthase"/>
    <property type="match status" value="1"/>
</dbReference>
<dbReference type="SMART" id="SM00363">
    <property type="entry name" value="S4"/>
    <property type="match status" value="1"/>
</dbReference>
<dbReference type="InterPro" id="IPR020094">
    <property type="entry name" value="TruA/RsuA/RluB/E/F_N"/>
</dbReference>
<evidence type="ECO:0000256" key="2">
    <source>
        <dbReference type="ARBA" id="ARBA00023235"/>
    </source>
</evidence>
<dbReference type="Gene3D" id="3.30.70.580">
    <property type="entry name" value="Pseudouridine synthase I, catalytic domain, N-terminal subdomain"/>
    <property type="match status" value="1"/>
</dbReference>
<dbReference type="Pfam" id="PF00849">
    <property type="entry name" value="PseudoU_synth_2"/>
    <property type="match status" value="1"/>
</dbReference>
<dbReference type="InterPro" id="IPR000748">
    <property type="entry name" value="PsdUridine_synth_RsuA/RluB/E/F"/>
</dbReference>
<keyword evidence="3" id="KW-0694">RNA-binding</keyword>